<comment type="caution">
    <text evidence="5">The sequence shown here is derived from an EMBL/GenBank/DDBJ whole genome shotgun (WGS) entry which is preliminary data.</text>
</comment>
<dbReference type="EMBL" id="SZPY01000002">
    <property type="protein sequence ID" value="TKI62343.1"/>
    <property type="molecule type" value="Genomic_DNA"/>
</dbReference>
<dbReference type="OrthoDB" id="4120859at2"/>
<evidence type="ECO:0000313" key="6">
    <source>
        <dbReference type="Proteomes" id="UP000307808"/>
    </source>
</evidence>
<dbReference type="InterPro" id="IPR013078">
    <property type="entry name" value="His_Pase_superF_clade-1"/>
</dbReference>
<sequence length="237" mass="25354">MATVILVRHGRSTANSTGVLAGRLPGVLLDDTGEEQVRRVGERLAQVPLVHAVSSPLERCEQTARAILAAQPGEVVLAHDERLTECGYGAWQGRALKDLAGEDLWRTVQRHPSHAVFPEGESIRDMAARAVEAVRQVDAQVESEHGPGAVWLAVSHGDVIKSILADAYGTHLDHFQRIVVDPASVSIVRFTEDRPYVVATNTHAGDLSWLTSRESVERTAEAVPGGGAGPVGPTHPA</sequence>
<feature type="active site" description="Proton donor/acceptor" evidence="2">
    <location>
        <position position="85"/>
    </location>
</feature>
<feature type="region of interest" description="Disordered" evidence="4">
    <location>
        <begin position="216"/>
        <end position="237"/>
    </location>
</feature>
<evidence type="ECO:0000256" key="1">
    <source>
        <dbReference type="ARBA" id="ARBA00022801"/>
    </source>
</evidence>
<dbReference type="PANTHER" id="PTHR46517">
    <property type="entry name" value="FRUCTOSE-2,6-BISPHOSPHATASE TIGAR"/>
    <property type="match status" value="1"/>
</dbReference>
<keyword evidence="1" id="KW-0378">Hydrolase</keyword>
<feature type="binding site" evidence="3">
    <location>
        <begin position="85"/>
        <end position="88"/>
    </location>
    <ligand>
        <name>substrate</name>
    </ligand>
</feature>
<dbReference type="Proteomes" id="UP000307808">
    <property type="component" value="Unassembled WGS sequence"/>
</dbReference>
<proteinExistence type="predicted"/>
<dbReference type="SMART" id="SM00855">
    <property type="entry name" value="PGAM"/>
    <property type="match status" value="1"/>
</dbReference>
<keyword evidence="6" id="KW-1185">Reference proteome</keyword>
<evidence type="ECO:0000256" key="2">
    <source>
        <dbReference type="PIRSR" id="PIRSR613078-1"/>
    </source>
</evidence>
<dbReference type="Gene3D" id="3.40.50.1240">
    <property type="entry name" value="Phosphoglycerate mutase-like"/>
    <property type="match status" value="1"/>
</dbReference>
<dbReference type="Pfam" id="PF00300">
    <property type="entry name" value="His_Phos_1"/>
    <property type="match status" value="1"/>
</dbReference>
<dbReference type="PANTHER" id="PTHR46517:SF1">
    <property type="entry name" value="FRUCTOSE-2,6-BISPHOSPHATASE TIGAR"/>
    <property type="match status" value="1"/>
</dbReference>
<dbReference type="RefSeq" id="WP_137065612.1">
    <property type="nucleotide sequence ID" value="NZ_CP040748.1"/>
</dbReference>
<evidence type="ECO:0000256" key="3">
    <source>
        <dbReference type="PIRSR" id="PIRSR613078-2"/>
    </source>
</evidence>
<gene>
    <name evidence="5" type="ORF">FC770_08045</name>
</gene>
<protein>
    <submittedName>
        <fullName evidence="5">MSMEG_4193 family putative phosphomutase</fullName>
    </submittedName>
</protein>
<dbReference type="GO" id="GO:0004331">
    <property type="term" value="F:fructose-2,6-bisphosphate 2-phosphatase activity"/>
    <property type="evidence" value="ECO:0007669"/>
    <property type="project" value="TreeGrafter"/>
</dbReference>
<evidence type="ECO:0000256" key="4">
    <source>
        <dbReference type="SAM" id="MobiDB-lite"/>
    </source>
</evidence>
<dbReference type="AlphaFoldDB" id="A0A4V5TK61"/>
<dbReference type="CDD" id="cd07067">
    <property type="entry name" value="HP_PGM_like"/>
    <property type="match status" value="1"/>
</dbReference>
<dbReference type="InterPro" id="IPR029033">
    <property type="entry name" value="His_PPase_superfam"/>
</dbReference>
<name>A0A4V5TK61_9ACTN</name>
<reference evidence="5 6" key="1">
    <citation type="submission" date="2019-04" db="EMBL/GenBank/DDBJ databases">
        <authorList>
            <person name="Dong K."/>
        </authorList>
    </citation>
    <scope>NUCLEOTIDE SEQUENCE [LARGE SCALE GENOMIC DNA]</scope>
    <source>
        <strain evidence="6">dk3543</strain>
    </source>
</reference>
<dbReference type="InterPro" id="IPR051695">
    <property type="entry name" value="Phosphoglycerate_Mutase"/>
</dbReference>
<dbReference type="NCBIfam" id="TIGR03848">
    <property type="entry name" value="MSMEG_4193"/>
    <property type="match status" value="1"/>
</dbReference>
<dbReference type="GO" id="GO:0043456">
    <property type="term" value="P:regulation of pentose-phosphate shunt"/>
    <property type="evidence" value="ECO:0007669"/>
    <property type="project" value="TreeGrafter"/>
</dbReference>
<dbReference type="GO" id="GO:0045820">
    <property type="term" value="P:negative regulation of glycolytic process"/>
    <property type="evidence" value="ECO:0007669"/>
    <property type="project" value="TreeGrafter"/>
</dbReference>
<accession>A0A4V5TK61</accession>
<feature type="binding site" evidence="3">
    <location>
        <position position="59"/>
    </location>
    <ligand>
        <name>substrate</name>
    </ligand>
</feature>
<dbReference type="GO" id="GO:0005829">
    <property type="term" value="C:cytosol"/>
    <property type="evidence" value="ECO:0007669"/>
    <property type="project" value="TreeGrafter"/>
</dbReference>
<dbReference type="InterPro" id="IPR022492">
    <property type="entry name" value="Phosphomutase_MSMEG4193_put"/>
</dbReference>
<dbReference type="SUPFAM" id="SSF53254">
    <property type="entry name" value="Phosphoglycerate mutase-like"/>
    <property type="match status" value="1"/>
</dbReference>
<feature type="binding site" evidence="3">
    <location>
        <begin position="8"/>
        <end position="15"/>
    </location>
    <ligand>
        <name>substrate</name>
    </ligand>
</feature>
<organism evidence="5 6">
    <name type="scientific">Nocardioides jishulii</name>
    <dbReference type="NCBI Taxonomy" id="2575440"/>
    <lineage>
        <taxon>Bacteria</taxon>
        <taxon>Bacillati</taxon>
        <taxon>Actinomycetota</taxon>
        <taxon>Actinomycetes</taxon>
        <taxon>Propionibacteriales</taxon>
        <taxon>Nocardioidaceae</taxon>
        <taxon>Nocardioides</taxon>
    </lineage>
</organism>
<evidence type="ECO:0000313" key="5">
    <source>
        <dbReference type="EMBL" id="TKI62343.1"/>
    </source>
</evidence>
<feature type="active site" description="Tele-phosphohistidine intermediate" evidence="2">
    <location>
        <position position="9"/>
    </location>
</feature>